<feature type="compositionally biased region" description="Polar residues" evidence="1">
    <location>
        <begin position="385"/>
        <end position="399"/>
    </location>
</feature>
<dbReference type="EMBL" id="KZ819603">
    <property type="protein sequence ID" value="PWN34661.1"/>
    <property type="molecule type" value="Genomic_DNA"/>
</dbReference>
<dbReference type="Proteomes" id="UP000245771">
    <property type="component" value="Unassembled WGS sequence"/>
</dbReference>
<dbReference type="RefSeq" id="XP_025354963.1">
    <property type="nucleotide sequence ID" value="XM_025501674.1"/>
</dbReference>
<reference evidence="3 4" key="1">
    <citation type="journal article" date="2018" name="Mol. Biol. Evol.">
        <title>Broad Genomic Sampling Reveals a Smut Pathogenic Ancestry of the Fungal Clade Ustilaginomycotina.</title>
        <authorList>
            <person name="Kijpornyongpan T."/>
            <person name="Mondo S.J."/>
            <person name="Barry K."/>
            <person name="Sandor L."/>
            <person name="Lee J."/>
            <person name="Lipzen A."/>
            <person name="Pangilinan J."/>
            <person name="LaButti K."/>
            <person name="Hainaut M."/>
            <person name="Henrissat B."/>
            <person name="Grigoriev I.V."/>
            <person name="Spatafora J.W."/>
            <person name="Aime M.C."/>
        </authorList>
    </citation>
    <scope>NUCLEOTIDE SEQUENCE [LARGE SCALE GENOMIC DNA]</scope>
    <source>
        <strain evidence="3 4">MCA 3882</strain>
    </source>
</reference>
<dbReference type="AlphaFoldDB" id="A0A316VF70"/>
<organism evidence="3 4">
    <name type="scientific">Meira miltonrushii</name>
    <dbReference type="NCBI Taxonomy" id="1280837"/>
    <lineage>
        <taxon>Eukaryota</taxon>
        <taxon>Fungi</taxon>
        <taxon>Dikarya</taxon>
        <taxon>Basidiomycota</taxon>
        <taxon>Ustilaginomycotina</taxon>
        <taxon>Exobasidiomycetes</taxon>
        <taxon>Exobasidiales</taxon>
        <taxon>Brachybasidiaceae</taxon>
        <taxon>Meira</taxon>
    </lineage>
</organism>
<dbReference type="STRING" id="1280837.A0A316VF70"/>
<evidence type="ECO:0000313" key="4">
    <source>
        <dbReference type="Proteomes" id="UP000245771"/>
    </source>
</evidence>
<feature type="compositionally biased region" description="Low complexity" evidence="1">
    <location>
        <begin position="341"/>
        <end position="365"/>
    </location>
</feature>
<keyword evidence="2" id="KW-0732">Signal</keyword>
<feature type="region of interest" description="Disordered" evidence="1">
    <location>
        <begin position="333"/>
        <end position="367"/>
    </location>
</feature>
<dbReference type="InParanoid" id="A0A316VF70"/>
<feature type="signal peptide" evidence="2">
    <location>
        <begin position="1"/>
        <end position="28"/>
    </location>
</feature>
<feature type="region of interest" description="Disordered" evidence="1">
    <location>
        <begin position="385"/>
        <end position="430"/>
    </location>
</feature>
<proteinExistence type="predicted"/>
<feature type="compositionally biased region" description="Low complexity" evidence="1">
    <location>
        <begin position="407"/>
        <end position="430"/>
    </location>
</feature>
<dbReference type="GeneID" id="37023455"/>
<keyword evidence="4" id="KW-1185">Reference proteome</keyword>
<feature type="chain" id="PRO_5016468168" evidence="2">
    <location>
        <begin position="29"/>
        <end position="430"/>
    </location>
</feature>
<evidence type="ECO:0000313" key="3">
    <source>
        <dbReference type="EMBL" id="PWN34661.1"/>
    </source>
</evidence>
<accession>A0A316VF70</accession>
<gene>
    <name evidence="3" type="ORF">FA14DRAFT_188740</name>
</gene>
<evidence type="ECO:0000256" key="1">
    <source>
        <dbReference type="SAM" id="MobiDB-lite"/>
    </source>
</evidence>
<name>A0A316VF70_9BASI</name>
<sequence length="430" mass="44165">MLPQSSLRRLALAIAVSSLVIGQVVVDARPVEQYGDAPPFTRSIAMSLRGDPSDSDQDTPRNTSLLSVDIGANLNLRSIKTLKQESVVVETFEERGLVGDSLKGLMGPLSIIPGFVQVSDILFGDGKQDTGLFGKLGGLLLTVEPQNNNSTDAGASSDGNKNATAVNQAAQASMRYALSASKKQQTQVFLVPVHQANAEPDSSSDGSNTTSTGKNDTMTVKMMMHMLNAQGAPIVMCASYGSSPPTDLGVNECSGETPSDANTTEGSQLFTYKPSTGALTPMFANAKDDGMGVGQGVTADAGAGNATVNATSSASKQQEMRMHFVMATTPDAPTAEAQEGASSSSSAPAAASTASIPAPTTPASADGHQMQRIVLGREFVQKAKMSQLNVNGQDDSSSAGCEDDASSTDSSASSSDSSSSSADAASQESR</sequence>
<dbReference type="OrthoDB" id="3366899at2759"/>
<evidence type="ECO:0000256" key="2">
    <source>
        <dbReference type="SAM" id="SignalP"/>
    </source>
</evidence>
<protein>
    <submittedName>
        <fullName evidence="3">Uncharacterized protein</fullName>
    </submittedName>
</protein>